<evidence type="ECO:0000313" key="2">
    <source>
        <dbReference type="Proteomes" id="UP000028123"/>
    </source>
</evidence>
<comment type="caution">
    <text evidence="1">The sequence shown here is derived from an EMBL/GenBank/DDBJ whole genome shotgun (WGS) entry which is preliminary data.</text>
</comment>
<name>A0A081P828_9BACL</name>
<accession>A0A081P828</accession>
<keyword evidence="2" id="KW-1185">Reference proteome</keyword>
<protein>
    <submittedName>
        <fullName evidence="1">Uncharacterized protein</fullName>
    </submittedName>
</protein>
<gene>
    <name evidence="1" type="ORF">ET33_29330</name>
</gene>
<dbReference type="AlphaFoldDB" id="A0A081P828"/>
<dbReference type="Proteomes" id="UP000028123">
    <property type="component" value="Unassembled WGS sequence"/>
</dbReference>
<evidence type="ECO:0000313" key="1">
    <source>
        <dbReference type="EMBL" id="KEQ26851.1"/>
    </source>
</evidence>
<proteinExistence type="predicted"/>
<reference evidence="1 2" key="1">
    <citation type="submission" date="2014-06" db="EMBL/GenBank/DDBJ databases">
        <title>Draft genome sequence of Paenibacillus sp. MSt1.</title>
        <authorList>
            <person name="Aw Y.K."/>
            <person name="Ong K.S."/>
            <person name="Gan H.M."/>
            <person name="Lee S.M."/>
        </authorList>
    </citation>
    <scope>NUCLEOTIDE SEQUENCE [LARGE SCALE GENOMIC DNA]</scope>
    <source>
        <strain evidence="1 2">MSt1</strain>
    </source>
</reference>
<dbReference type="EMBL" id="JNVM01000005">
    <property type="protein sequence ID" value="KEQ26851.1"/>
    <property type="molecule type" value="Genomic_DNA"/>
</dbReference>
<sequence>MLLHLFRFRFRLLWLRWLRWFPLRWLRLRWLFPLLWLRWFPLRWFPLWVPLRPVRSVLLMFQ</sequence>
<organism evidence="1 2">
    <name type="scientific">Paenibacillus tyrfis</name>
    <dbReference type="NCBI Taxonomy" id="1501230"/>
    <lineage>
        <taxon>Bacteria</taxon>
        <taxon>Bacillati</taxon>
        <taxon>Bacillota</taxon>
        <taxon>Bacilli</taxon>
        <taxon>Bacillales</taxon>
        <taxon>Paenibacillaceae</taxon>
        <taxon>Paenibacillus</taxon>
    </lineage>
</organism>